<dbReference type="HOGENOM" id="CLU_551670_0_0_2"/>
<protein>
    <submittedName>
        <fullName evidence="2">Uncharacterized protein</fullName>
    </submittedName>
</protein>
<reference evidence="2 3" key="1">
    <citation type="journal article" date="2010" name="Stand. Genomic Sci.">
        <title>Complete genome sequence of Ignisphaera aggregans type strain (AQ1.S1).</title>
        <authorList>
            <person name="Goker M."/>
            <person name="Held B."/>
            <person name="Lapidus A."/>
            <person name="Nolan M."/>
            <person name="Spring S."/>
            <person name="Yasawong M."/>
            <person name="Lucas S."/>
            <person name="Glavina Del Rio T."/>
            <person name="Tice H."/>
            <person name="Cheng J.F."/>
            <person name="Goodwin L."/>
            <person name="Tapia R."/>
            <person name="Pitluck S."/>
            <person name="Liolios K."/>
            <person name="Ivanova N."/>
            <person name="Mavromatis K."/>
            <person name="Mikhailova N."/>
            <person name="Pati A."/>
            <person name="Chen A."/>
            <person name="Palaniappan K."/>
            <person name="Brambilla E."/>
            <person name="Land M."/>
            <person name="Hauser L."/>
            <person name="Chang Y.J."/>
            <person name="Jeffries C.D."/>
            <person name="Brettin T."/>
            <person name="Detter J.C."/>
            <person name="Han C."/>
            <person name="Rohde M."/>
            <person name="Sikorski J."/>
            <person name="Woyke T."/>
            <person name="Bristow J."/>
            <person name="Eisen J.A."/>
            <person name="Markowitz V."/>
            <person name="Hugenholtz P."/>
            <person name="Kyrpides N.C."/>
            <person name="Klenk H.P."/>
        </authorList>
    </citation>
    <scope>NUCLEOTIDE SEQUENCE [LARGE SCALE GENOMIC DNA]</scope>
    <source>
        <strain evidence="3">DSM 17230 / JCM 13409 / AQ1.S1</strain>
    </source>
</reference>
<sequence length="494" mass="54260">MVIGIKIQRAVSEAIAALIAFTIVTMFLLGIYYIVLSSIPKSLETPRLDIPEVGMYSSIEIVYSGNGEYIVRNLGPYPVSLDLGIAYIGGAPKLVNIAKICGNTLIQPNNRTRILCSSDLDIVAFIARTGSALNIVRIIYPEQQIPIPPPAPYIPTTPLMTWNIVFSLVRYLENPRILAEGAINTSINMVLNLNTSGTINANLQSVALAIVTSVGTNKYNILIVGSRALGGTTNSISIGGKSYDLSRAGFYRYRIKIINFTGSIQLGNTNAGQGIYPCYINSDKTCTVILSGSADRVLIYTNSSRATWGVVGLDPYYIVGDLDGNGYPEYIFATQDFTVGNSNTVNDIISSYNVVDYSITPLRIVFRDLPIDSNRYANAIVSLRLFYWDNSQNDISDNDNRVILRVGLYDPSSNSFVYSTSLSYYELCRYRSVKPFSVSYIVKDFLLYVPSSPSSKTYYVAIEIVDPYGVSGNRNDADIIFGIEYMGVVLGGRQ</sequence>
<keyword evidence="1" id="KW-0472">Membrane</keyword>
<gene>
    <name evidence="2" type="ordered locus">Igag_1688</name>
</gene>
<dbReference type="STRING" id="583356.Igag_1688"/>
<organism evidence="2 3">
    <name type="scientific">Ignisphaera aggregans (strain DSM 17230 / JCM 13409 / AQ1.S1)</name>
    <dbReference type="NCBI Taxonomy" id="583356"/>
    <lineage>
        <taxon>Archaea</taxon>
        <taxon>Thermoproteota</taxon>
        <taxon>Thermoprotei</taxon>
        <taxon>Desulfurococcales</taxon>
        <taxon>Desulfurococcaceae</taxon>
        <taxon>Ignisphaera</taxon>
    </lineage>
</organism>
<keyword evidence="1" id="KW-1133">Transmembrane helix</keyword>
<evidence type="ECO:0000313" key="2">
    <source>
        <dbReference type="EMBL" id="ADM28485.1"/>
    </source>
</evidence>
<evidence type="ECO:0000313" key="3">
    <source>
        <dbReference type="Proteomes" id="UP000001304"/>
    </source>
</evidence>
<name>E0SRV4_IGNAA</name>
<dbReference type="KEGG" id="iag:Igag_1688"/>
<keyword evidence="1" id="KW-0812">Transmembrane</keyword>
<accession>E0SRV4</accession>
<proteinExistence type="predicted"/>
<evidence type="ECO:0000256" key="1">
    <source>
        <dbReference type="SAM" id="Phobius"/>
    </source>
</evidence>
<keyword evidence="3" id="KW-1185">Reference proteome</keyword>
<dbReference type="EMBL" id="CP002098">
    <property type="protein sequence ID" value="ADM28485.1"/>
    <property type="molecule type" value="Genomic_DNA"/>
</dbReference>
<feature type="transmembrane region" description="Helical" evidence="1">
    <location>
        <begin position="12"/>
        <end position="35"/>
    </location>
</feature>
<dbReference type="Proteomes" id="UP000001304">
    <property type="component" value="Chromosome"/>
</dbReference>
<dbReference type="AlphaFoldDB" id="E0SRV4"/>
<dbReference type="BioCyc" id="IAGG583356:GHAH-1675-MONOMER"/>